<feature type="domain" description="Response regulatory" evidence="4">
    <location>
        <begin position="24"/>
        <end position="140"/>
    </location>
</feature>
<proteinExistence type="predicted"/>
<dbReference type="EMBL" id="JBHRYE010000012">
    <property type="protein sequence ID" value="MFC3671419.1"/>
    <property type="molecule type" value="Genomic_DNA"/>
</dbReference>
<evidence type="ECO:0000256" key="2">
    <source>
        <dbReference type="PROSITE-ProRule" id="PRU00169"/>
    </source>
</evidence>
<sequence>MSLSPHSLAAPPAPPAPGEAPPCRVLIVDDTLTVRLFCAQLLKREGFGVDEAINGLEGLEQALQHRFDLFVVDINMQKMDGYAFLAQVRRNPDLKAIPAVMLSTEQGTEDIARAYQAGANFYLTKPIDPVRFMATVKLMTGVACP</sequence>
<dbReference type="InterPro" id="IPR050595">
    <property type="entry name" value="Bact_response_regulator"/>
</dbReference>
<dbReference type="SMART" id="SM00448">
    <property type="entry name" value="REC"/>
    <property type="match status" value="1"/>
</dbReference>
<protein>
    <submittedName>
        <fullName evidence="5">Response regulator</fullName>
    </submittedName>
</protein>
<reference evidence="6" key="1">
    <citation type="journal article" date="2019" name="Int. J. Syst. Evol. Microbiol.">
        <title>The Global Catalogue of Microorganisms (GCM) 10K type strain sequencing project: providing services to taxonomists for standard genome sequencing and annotation.</title>
        <authorList>
            <consortium name="The Broad Institute Genomics Platform"/>
            <consortium name="The Broad Institute Genome Sequencing Center for Infectious Disease"/>
            <person name="Wu L."/>
            <person name="Ma J."/>
        </authorList>
    </citation>
    <scope>NUCLEOTIDE SEQUENCE [LARGE SCALE GENOMIC DNA]</scope>
    <source>
        <strain evidence="6">KCTC 42224</strain>
    </source>
</reference>
<comment type="caution">
    <text evidence="5">The sequence shown here is derived from an EMBL/GenBank/DDBJ whole genome shotgun (WGS) entry which is preliminary data.</text>
</comment>
<feature type="compositionally biased region" description="Pro residues" evidence="3">
    <location>
        <begin position="11"/>
        <end position="20"/>
    </location>
</feature>
<evidence type="ECO:0000259" key="4">
    <source>
        <dbReference type="PROSITE" id="PS50110"/>
    </source>
</evidence>
<name>A0ABV7V2P5_9SPHN</name>
<dbReference type="InterPro" id="IPR001789">
    <property type="entry name" value="Sig_transdc_resp-reg_receiver"/>
</dbReference>
<gene>
    <name evidence="5" type="ORF">ACFOOT_08275</name>
</gene>
<dbReference type="Gene3D" id="3.40.50.2300">
    <property type="match status" value="1"/>
</dbReference>
<dbReference type="RefSeq" id="WP_191323774.1">
    <property type="nucleotide sequence ID" value="NZ_BMZP01000005.1"/>
</dbReference>
<feature type="modified residue" description="4-aspartylphosphate" evidence="2">
    <location>
        <position position="73"/>
    </location>
</feature>
<keyword evidence="6" id="KW-1185">Reference proteome</keyword>
<evidence type="ECO:0000313" key="6">
    <source>
        <dbReference type="Proteomes" id="UP001595683"/>
    </source>
</evidence>
<keyword evidence="1 2" id="KW-0597">Phosphoprotein</keyword>
<dbReference type="Proteomes" id="UP001595683">
    <property type="component" value="Unassembled WGS sequence"/>
</dbReference>
<dbReference type="Pfam" id="PF00072">
    <property type="entry name" value="Response_reg"/>
    <property type="match status" value="1"/>
</dbReference>
<accession>A0ABV7V2P5</accession>
<dbReference type="SUPFAM" id="SSF52172">
    <property type="entry name" value="CheY-like"/>
    <property type="match status" value="1"/>
</dbReference>
<dbReference type="PROSITE" id="PS50110">
    <property type="entry name" value="RESPONSE_REGULATORY"/>
    <property type="match status" value="1"/>
</dbReference>
<evidence type="ECO:0000256" key="3">
    <source>
        <dbReference type="SAM" id="MobiDB-lite"/>
    </source>
</evidence>
<organism evidence="5 6">
    <name type="scientific">Novosphingobium pokkalii</name>
    <dbReference type="NCBI Taxonomy" id="1770194"/>
    <lineage>
        <taxon>Bacteria</taxon>
        <taxon>Pseudomonadati</taxon>
        <taxon>Pseudomonadota</taxon>
        <taxon>Alphaproteobacteria</taxon>
        <taxon>Sphingomonadales</taxon>
        <taxon>Sphingomonadaceae</taxon>
        <taxon>Novosphingobium</taxon>
    </lineage>
</organism>
<evidence type="ECO:0000313" key="5">
    <source>
        <dbReference type="EMBL" id="MFC3671419.1"/>
    </source>
</evidence>
<dbReference type="InterPro" id="IPR011006">
    <property type="entry name" value="CheY-like_superfamily"/>
</dbReference>
<dbReference type="PANTHER" id="PTHR44591">
    <property type="entry name" value="STRESS RESPONSE REGULATOR PROTEIN 1"/>
    <property type="match status" value="1"/>
</dbReference>
<dbReference type="PANTHER" id="PTHR44591:SF25">
    <property type="entry name" value="CHEMOTAXIS TWO-COMPONENT RESPONSE REGULATOR"/>
    <property type="match status" value="1"/>
</dbReference>
<evidence type="ECO:0000256" key="1">
    <source>
        <dbReference type="ARBA" id="ARBA00022553"/>
    </source>
</evidence>
<feature type="region of interest" description="Disordered" evidence="3">
    <location>
        <begin position="1"/>
        <end position="21"/>
    </location>
</feature>